<gene>
    <name evidence="1" type="ORF">SSX86_030601</name>
</gene>
<organism evidence="1 2">
    <name type="scientific">Deinandra increscens subsp. villosa</name>
    <dbReference type="NCBI Taxonomy" id="3103831"/>
    <lineage>
        <taxon>Eukaryota</taxon>
        <taxon>Viridiplantae</taxon>
        <taxon>Streptophyta</taxon>
        <taxon>Embryophyta</taxon>
        <taxon>Tracheophyta</taxon>
        <taxon>Spermatophyta</taxon>
        <taxon>Magnoliopsida</taxon>
        <taxon>eudicotyledons</taxon>
        <taxon>Gunneridae</taxon>
        <taxon>Pentapetalae</taxon>
        <taxon>asterids</taxon>
        <taxon>campanulids</taxon>
        <taxon>Asterales</taxon>
        <taxon>Asteraceae</taxon>
        <taxon>Asteroideae</taxon>
        <taxon>Heliantheae alliance</taxon>
        <taxon>Madieae</taxon>
        <taxon>Madiinae</taxon>
        <taxon>Deinandra</taxon>
    </lineage>
</organism>
<keyword evidence="2" id="KW-1185">Reference proteome</keyword>
<reference evidence="1 2" key="1">
    <citation type="submission" date="2024-04" db="EMBL/GenBank/DDBJ databases">
        <title>The reference genome of an endangered Asteraceae, Deinandra increscens subsp. villosa, native to the Central Coast of California.</title>
        <authorList>
            <person name="Guilliams M."/>
            <person name="Hasenstab-Lehman K."/>
            <person name="Meyer R."/>
            <person name="Mcevoy S."/>
        </authorList>
    </citation>
    <scope>NUCLEOTIDE SEQUENCE [LARGE SCALE GENOMIC DNA]</scope>
    <source>
        <tissue evidence="1">Leaf</tissue>
    </source>
</reference>
<accession>A0AAP0GJJ1</accession>
<name>A0AAP0GJJ1_9ASTR</name>
<evidence type="ECO:0000313" key="2">
    <source>
        <dbReference type="Proteomes" id="UP001408789"/>
    </source>
</evidence>
<comment type="caution">
    <text evidence="1">The sequence shown here is derived from an EMBL/GenBank/DDBJ whole genome shotgun (WGS) entry which is preliminary data.</text>
</comment>
<dbReference type="Proteomes" id="UP001408789">
    <property type="component" value="Unassembled WGS sequence"/>
</dbReference>
<dbReference type="AlphaFoldDB" id="A0AAP0GJJ1"/>
<sequence>ANCGALMSIMKNGAKACLCYRNTWFFGENRKTSLQDLATLAGDQTFISIALILDDWKKSAAW</sequence>
<evidence type="ECO:0000313" key="1">
    <source>
        <dbReference type="EMBL" id="KAK9050429.1"/>
    </source>
</evidence>
<feature type="non-terminal residue" evidence="1">
    <location>
        <position position="1"/>
    </location>
</feature>
<protein>
    <submittedName>
        <fullName evidence="1">Uncharacterized protein</fullName>
    </submittedName>
</protein>
<dbReference type="EMBL" id="JBCNJP010001852">
    <property type="protein sequence ID" value="KAK9050429.1"/>
    <property type="molecule type" value="Genomic_DNA"/>
</dbReference>
<proteinExistence type="predicted"/>